<dbReference type="InterPro" id="IPR024078">
    <property type="entry name" value="LmbE-like_dom_sf"/>
</dbReference>
<accession>A0ABN8F160</accession>
<dbReference type="InterPro" id="IPR003737">
    <property type="entry name" value="GlcNAc_PI_deacetylase-related"/>
</dbReference>
<protein>
    <recommendedName>
        <fullName evidence="3">PIG-L family deacetylase</fullName>
    </recommendedName>
</protein>
<proteinExistence type="predicted"/>
<evidence type="ECO:0008006" key="3">
    <source>
        <dbReference type="Google" id="ProtNLM"/>
    </source>
</evidence>
<reference evidence="1" key="1">
    <citation type="submission" date="2021-12" db="EMBL/GenBank/DDBJ databases">
        <authorList>
            <person name="Rodrigo-Torres L."/>
            <person name="Arahal R. D."/>
            <person name="Lucena T."/>
        </authorList>
    </citation>
    <scope>NUCLEOTIDE SEQUENCE</scope>
    <source>
        <strain evidence="1">CECT 8419</strain>
    </source>
</reference>
<dbReference type="SUPFAM" id="SSF102588">
    <property type="entry name" value="LmbE-like"/>
    <property type="match status" value="1"/>
</dbReference>
<dbReference type="PANTHER" id="PTHR12993">
    <property type="entry name" value="N-ACETYLGLUCOSAMINYL-PHOSPHATIDYLINOSITOL DE-N-ACETYLASE-RELATED"/>
    <property type="match status" value="1"/>
</dbReference>
<name>A0ABN8F160_9BACT</name>
<evidence type="ECO:0000313" key="1">
    <source>
        <dbReference type="EMBL" id="CAH1000436.1"/>
    </source>
</evidence>
<dbReference type="EMBL" id="CAKLPZ010000001">
    <property type="protein sequence ID" value="CAH1000436.1"/>
    <property type="molecule type" value="Genomic_DNA"/>
</dbReference>
<gene>
    <name evidence="1" type="ORF">LEM8419_01589</name>
</gene>
<organism evidence="1 2">
    <name type="scientific">Neolewinella maritima</name>
    <dbReference type="NCBI Taxonomy" id="1383882"/>
    <lineage>
        <taxon>Bacteria</taxon>
        <taxon>Pseudomonadati</taxon>
        <taxon>Bacteroidota</taxon>
        <taxon>Saprospiria</taxon>
        <taxon>Saprospirales</taxon>
        <taxon>Lewinellaceae</taxon>
        <taxon>Neolewinella</taxon>
    </lineage>
</organism>
<dbReference type="PANTHER" id="PTHR12993:SF29">
    <property type="entry name" value="BLR3841 PROTEIN"/>
    <property type="match status" value="1"/>
</dbReference>
<dbReference type="Pfam" id="PF02585">
    <property type="entry name" value="PIG-L"/>
    <property type="match status" value="1"/>
</dbReference>
<dbReference type="Proteomes" id="UP000837803">
    <property type="component" value="Unassembled WGS sequence"/>
</dbReference>
<sequence>MILVLSPHLDDAVFSCGGLLATLASERVLVVTCFTRSMADPQGFALACQLDKGLSAEVDYMALRRAEDVQALELLGVHHHHLDLPEAPHRGYHSATELFGAIHADDTVGEELQQQLALVVHEYRPLTILYPLGAGNHVDHQQVVRVAENIRSQHEQVDFIQYYDQPYTHRHPLQHPDLQQAAAWRPTQSLPPRAAVRFALDAPLLERKYAACRAYTTQVGYQFKDERGMQTLLGDREYFRVYRPYRPTTLLRGGGAG</sequence>
<dbReference type="RefSeq" id="WP_238750487.1">
    <property type="nucleotide sequence ID" value="NZ_CAKLPZ010000001.1"/>
</dbReference>
<dbReference type="Gene3D" id="3.40.50.10320">
    <property type="entry name" value="LmbE-like"/>
    <property type="match status" value="1"/>
</dbReference>
<keyword evidence="2" id="KW-1185">Reference proteome</keyword>
<evidence type="ECO:0000313" key="2">
    <source>
        <dbReference type="Proteomes" id="UP000837803"/>
    </source>
</evidence>
<comment type="caution">
    <text evidence="1">The sequence shown here is derived from an EMBL/GenBank/DDBJ whole genome shotgun (WGS) entry which is preliminary data.</text>
</comment>